<proteinExistence type="predicted"/>
<feature type="compositionally biased region" description="Basic and acidic residues" evidence="1">
    <location>
        <begin position="93"/>
        <end position="103"/>
    </location>
</feature>
<organism evidence="2 3">
    <name type="scientific">Streptomyces coeruleorubidus</name>
    <dbReference type="NCBI Taxonomy" id="116188"/>
    <lineage>
        <taxon>Bacteria</taxon>
        <taxon>Bacillati</taxon>
        <taxon>Actinomycetota</taxon>
        <taxon>Actinomycetes</taxon>
        <taxon>Kitasatosporales</taxon>
        <taxon>Streptomycetaceae</taxon>
        <taxon>Streptomyces</taxon>
    </lineage>
</organism>
<evidence type="ECO:0000256" key="1">
    <source>
        <dbReference type="SAM" id="MobiDB-lite"/>
    </source>
</evidence>
<accession>A0ABZ0KAV6</accession>
<sequence>MSRVDLPVGTAVRLQAMYQSKGVLGFGRKLSEAVSYALLVPQTSDVLLATMNWSAMEHSDQLSQEFDALMSALRFVPLDAEGNPIAEGNPMPEHWKDESAAPP</sequence>
<feature type="region of interest" description="Disordered" evidence="1">
    <location>
        <begin position="83"/>
        <end position="103"/>
    </location>
</feature>
<reference evidence="2 3" key="1">
    <citation type="journal article" date="2021" name="J. Microbiol. Biotechnol.">
        <title>An Efficient Markerless Deletion System Suitable for the Industrial Strains of Streptomyces.</title>
        <authorList>
            <person name="Dong J."/>
            <person name="Wei J."/>
            <person name="Li H."/>
            <person name="Zhao S."/>
            <person name="Guan W."/>
        </authorList>
    </citation>
    <scope>NUCLEOTIDE SEQUENCE [LARGE SCALE GENOMIC DNA]</scope>
    <source>
        <strain evidence="2 3">CICC 11043</strain>
    </source>
</reference>
<dbReference type="RefSeq" id="WP_317925480.1">
    <property type="nucleotide sequence ID" value="NZ_CP137524.1"/>
</dbReference>
<protein>
    <submittedName>
        <fullName evidence="2">Uncharacterized protein</fullName>
    </submittedName>
</protein>
<evidence type="ECO:0000313" key="2">
    <source>
        <dbReference type="EMBL" id="WOT35049.1"/>
    </source>
</evidence>
<evidence type="ECO:0000313" key="3">
    <source>
        <dbReference type="Proteomes" id="UP001305002"/>
    </source>
</evidence>
<name>A0ABZ0KAV6_STRC4</name>
<dbReference type="EMBL" id="CP137524">
    <property type="protein sequence ID" value="WOT35049.1"/>
    <property type="molecule type" value="Genomic_DNA"/>
</dbReference>
<keyword evidence="3" id="KW-1185">Reference proteome</keyword>
<reference evidence="2 3" key="2">
    <citation type="journal article" date="2024" name="Microb. Biotechnol.">
        <title>The involvement of multiple ABC transporters in daunorubicin efflux in Streptomyces coeruleorubidus.</title>
        <authorList>
            <person name="Dong J."/>
            <person name="Ning J."/>
            <person name="Tian Y."/>
            <person name="Li H."/>
            <person name="Chen H."/>
            <person name="Guan W."/>
        </authorList>
    </citation>
    <scope>NUCLEOTIDE SEQUENCE [LARGE SCALE GENOMIC DNA]</scope>
    <source>
        <strain evidence="2 3">CICC 11043</strain>
    </source>
</reference>
<gene>
    <name evidence="2" type="ORF">R5U08_13320</name>
</gene>
<dbReference type="Proteomes" id="UP001305002">
    <property type="component" value="Chromosome"/>
</dbReference>